<reference evidence="9 10" key="1">
    <citation type="submission" date="2011-11" db="EMBL/GenBank/DDBJ databases">
        <title>The Noncontiguous Finished genome of Jonquetella anthropi DSM 22815.</title>
        <authorList>
            <consortium name="US DOE Joint Genome Institute (JGI-PGF)"/>
            <person name="Lucas S."/>
            <person name="Copeland A."/>
            <person name="Lapidus A."/>
            <person name="Glavina del Rio T."/>
            <person name="Dalin E."/>
            <person name="Tice H."/>
            <person name="Bruce D."/>
            <person name="Goodwin L."/>
            <person name="Pitluck S."/>
            <person name="Peters L."/>
            <person name="Mikhailova N."/>
            <person name="Held B."/>
            <person name="Kyrpides N."/>
            <person name="Mavromatis K."/>
            <person name="Ivanova N."/>
            <person name="Markowitz V."/>
            <person name="Cheng J.-F."/>
            <person name="Hugenholtz P."/>
            <person name="Woyke T."/>
            <person name="Wu D."/>
            <person name="Gronow S."/>
            <person name="Wellnitz S."/>
            <person name="Brambilla E."/>
            <person name="Klenk H.-P."/>
            <person name="Eisen J.A."/>
        </authorList>
    </citation>
    <scope>NUCLEOTIDE SEQUENCE [LARGE SCALE GENOMIC DNA]</scope>
    <source>
        <strain evidence="9 10">DSM 22815</strain>
    </source>
</reference>
<dbReference type="PANTHER" id="PTHR11953:SF0">
    <property type="entry name" value="EXOSOME COMPLEX COMPONENT RRP41"/>
    <property type="match status" value="1"/>
</dbReference>
<keyword evidence="6" id="KW-0548">Nucleotidyltransferase</keyword>
<evidence type="ECO:0000313" key="10">
    <source>
        <dbReference type="Proteomes" id="UP000003806"/>
    </source>
</evidence>
<evidence type="ECO:0000256" key="3">
    <source>
        <dbReference type="ARBA" id="ARBA00022555"/>
    </source>
</evidence>
<dbReference type="HOGENOM" id="CLU_050858_0_0_0"/>
<dbReference type="GO" id="GO:0008033">
    <property type="term" value="P:tRNA processing"/>
    <property type="evidence" value="ECO:0007669"/>
    <property type="project" value="UniProtKB-UniRule"/>
</dbReference>
<dbReference type="NCBIfam" id="TIGR01966">
    <property type="entry name" value="RNasePH"/>
    <property type="match status" value="1"/>
</dbReference>
<name>H0UIM2_9BACT</name>
<dbReference type="InterPro" id="IPR027408">
    <property type="entry name" value="PNPase/RNase_PH_dom_sf"/>
</dbReference>
<dbReference type="InterPro" id="IPR050080">
    <property type="entry name" value="RNase_PH"/>
</dbReference>
<dbReference type="InterPro" id="IPR015847">
    <property type="entry name" value="ExoRNase_PH_dom2"/>
</dbReference>
<dbReference type="InterPro" id="IPR001247">
    <property type="entry name" value="ExoRNase_PH_dom1"/>
</dbReference>
<gene>
    <name evidence="6" type="primary">rph</name>
    <name evidence="9" type="ORF">JonanDRAFT_1403</name>
</gene>
<evidence type="ECO:0000313" key="9">
    <source>
        <dbReference type="EMBL" id="EHM13767.1"/>
    </source>
</evidence>
<dbReference type="RefSeq" id="WP_008523318.1">
    <property type="nucleotide sequence ID" value="NZ_CM001376.1"/>
</dbReference>
<feature type="domain" description="Exoribonuclease phosphorolytic" evidence="7">
    <location>
        <begin position="11"/>
        <end position="139"/>
    </location>
</feature>
<dbReference type="InterPro" id="IPR002381">
    <property type="entry name" value="RNase_PH_bac-type"/>
</dbReference>
<protein>
    <recommendedName>
        <fullName evidence="6">Ribonuclease PH</fullName>
        <shortName evidence="6">RNase PH</shortName>
        <ecNumber evidence="6">2.7.7.56</ecNumber>
    </recommendedName>
    <alternativeName>
        <fullName evidence="6">tRNA nucleotidyltransferase</fullName>
    </alternativeName>
</protein>
<comment type="catalytic activity">
    <reaction evidence="6">
        <text>tRNA(n+1) + phosphate = tRNA(n) + a ribonucleoside 5'-diphosphate</text>
        <dbReference type="Rhea" id="RHEA:10628"/>
        <dbReference type="Rhea" id="RHEA-COMP:17343"/>
        <dbReference type="Rhea" id="RHEA-COMP:17344"/>
        <dbReference type="ChEBI" id="CHEBI:43474"/>
        <dbReference type="ChEBI" id="CHEBI:57930"/>
        <dbReference type="ChEBI" id="CHEBI:173114"/>
        <dbReference type="EC" id="2.7.7.56"/>
    </reaction>
</comment>
<dbReference type="SUPFAM" id="SSF54211">
    <property type="entry name" value="Ribosomal protein S5 domain 2-like"/>
    <property type="match status" value="1"/>
</dbReference>
<dbReference type="Proteomes" id="UP000003806">
    <property type="component" value="Chromosome"/>
</dbReference>
<feature type="domain" description="Exoribonuclease phosphorolytic" evidence="8">
    <location>
        <begin position="158"/>
        <end position="223"/>
    </location>
</feature>
<dbReference type="InterPro" id="IPR020568">
    <property type="entry name" value="Ribosomal_Su5_D2-typ_SF"/>
</dbReference>
<dbReference type="InterPro" id="IPR036345">
    <property type="entry name" value="ExoRNase_PH_dom2_sf"/>
</dbReference>
<sequence>MRNNGRGACDLRKISLTLDVNRWAEGSCLVEWGETKVLCTASVDNKVPPFLRGSGQGWVTAEYAMLPRATSSRTVRESVKGRQSGRSMEISRLIGRSLRASVDLAQLGELTVTLDCDVLQADGGTRTASITGAFLALAGAVRSLIAGGRIAASPFRMPVAAVSIGKVDGQILTDLDYSEDSRAEVDFNVVGNGNGVFIELQGTGEGGTFSRSELNELLDCGENALAQITELQRKTMGVKDWGTFE</sequence>
<dbReference type="SUPFAM" id="SSF55666">
    <property type="entry name" value="Ribonuclease PH domain 2-like"/>
    <property type="match status" value="1"/>
</dbReference>
<evidence type="ECO:0000256" key="6">
    <source>
        <dbReference type="HAMAP-Rule" id="MF_00564"/>
    </source>
</evidence>
<comment type="subunit">
    <text evidence="6">Homohexameric ring arranged as a trimer of dimers.</text>
</comment>
<dbReference type="InterPro" id="IPR018336">
    <property type="entry name" value="RNase_PH_CS"/>
</dbReference>
<keyword evidence="2 6" id="KW-0698">rRNA processing</keyword>
<evidence type="ECO:0000256" key="2">
    <source>
        <dbReference type="ARBA" id="ARBA00022552"/>
    </source>
</evidence>
<dbReference type="GO" id="GO:0009022">
    <property type="term" value="F:tRNA nucleotidyltransferase activity"/>
    <property type="evidence" value="ECO:0007669"/>
    <property type="project" value="UniProtKB-UniRule"/>
</dbReference>
<dbReference type="GO" id="GO:0000175">
    <property type="term" value="F:3'-5'-RNA exonuclease activity"/>
    <property type="evidence" value="ECO:0007669"/>
    <property type="project" value="UniProtKB-UniRule"/>
</dbReference>
<accession>H0UIM2</accession>
<keyword evidence="4 6" id="KW-0819">tRNA processing</keyword>
<evidence type="ECO:0000259" key="8">
    <source>
        <dbReference type="Pfam" id="PF03725"/>
    </source>
</evidence>
<dbReference type="GO" id="GO:0000049">
    <property type="term" value="F:tRNA binding"/>
    <property type="evidence" value="ECO:0007669"/>
    <property type="project" value="UniProtKB-UniRule"/>
</dbReference>
<dbReference type="GO" id="GO:0031125">
    <property type="term" value="P:rRNA 3'-end processing"/>
    <property type="evidence" value="ECO:0007669"/>
    <property type="project" value="UniProtKB-ARBA"/>
</dbReference>
<dbReference type="PROSITE" id="PS01277">
    <property type="entry name" value="RIBONUCLEASE_PH"/>
    <property type="match status" value="1"/>
</dbReference>
<organism evidence="9 10">
    <name type="scientific">Jonquetella anthropi DSM 22815</name>
    <dbReference type="NCBI Taxonomy" id="885272"/>
    <lineage>
        <taxon>Bacteria</taxon>
        <taxon>Thermotogati</taxon>
        <taxon>Synergistota</taxon>
        <taxon>Synergistia</taxon>
        <taxon>Synergistales</taxon>
        <taxon>Dethiosulfovibrionaceae</taxon>
        <taxon>Jonquetella</taxon>
    </lineage>
</organism>
<evidence type="ECO:0000256" key="5">
    <source>
        <dbReference type="ARBA" id="ARBA00022884"/>
    </source>
</evidence>
<dbReference type="HAMAP" id="MF_00564">
    <property type="entry name" value="RNase_PH"/>
    <property type="match status" value="1"/>
</dbReference>
<feature type="binding site" evidence="6">
    <location>
        <position position="86"/>
    </location>
    <ligand>
        <name>phosphate</name>
        <dbReference type="ChEBI" id="CHEBI:43474"/>
        <note>substrate</note>
    </ligand>
</feature>
<keyword evidence="10" id="KW-1185">Reference proteome</keyword>
<comment type="function">
    <text evidence="6">Phosphorolytic 3'-5' exoribonuclease that plays an important role in tRNA 3'-end maturation. Removes nucleotide residues following the 3'-CCA terminus of tRNAs; can also add nucleotides to the ends of RNA molecules by using nucleoside diphosphates as substrates, but this may not be physiologically important. Probably plays a role in initiation of 16S rRNA degradation (leading to ribosome degradation) during starvation.</text>
</comment>
<dbReference type="PANTHER" id="PTHR11953">
    <property type="entry name" value="EXOSOME COMPLEX COMPONENT"/>
    <property type="match status" value="1"/>
</dbReference>
<comment type="similarity">
    <text evidence="1 6">Belongs to the RNase PH family.</text>
</comment>
<dbReference type="eggNOG" id="COG0689">
    <property type="taxonomic scope" value="Bacteria"/>
</dbReference>
<dbReference type="FunFam" id="3.30.230.70:FF:000003">
    <property type="entry name" value="Ribonuclease PH"/>
    <property type="match status" value="1"/>
</dbReference>
<dbReference type="EC" id="2.7.7.56" evidence="6"/>
<evidence type="ECO:0000259" key="7">
    <source>
        <dbReference type="Pfam" id="PF01138"/>
    </source>
</evidence>
<keyword evidence="5" id="KW-0694">RNA-binding</keyword>
<dbReference type="OrthoDB" id="9807456at2"/>
<dbReference type="STRING" id="885272.JonanDRAFT_1403"/>
<dbReference type="Pfam" id="PF03725">
    <property type="entry name" value="RNase_PH_C"/>
    <property type="match status" value="1"/>
</dbReference>
<feature type="binding site" evidence="6">
    <location>
        <begin position="124"/>
        <end position="126"/>
    </location>
    <ligand>
        <name>phosphate</name>
        <dbReference type="ChEBI" id="CHEBI:43474"/>
        <note>substrate</note>
    </ligand>
</feature>
<evidence type="ECO:0000256" key="4">
    <source>
        <dbReference type="ARBA" id="ARBA00022694"/>
    </source>
</evidence>
<evidence type="ECO:0000256" key="1">
    <source>
        <dbReference type="ARBA" id="ARBA00006678"/>
    </source>
</evidence>
<dbReference type="AlphaFoldDB" id="H0UIM2"/>
<keyword evidence="3 6" id="KW-0820">tRNA-binding</keyword>
<dbReference type="Gene3D" id="3.30.230.70">
    <property type="entry name" value="GHMP Kinase, N-terminal domain"/>
    <property type="match status" value="1"/>
</dbReference>
<dbReference type="GO" id="GO:0016075">
    <property type="term" value="P:rRNA catabolic process"/>
    <property type="evidence" value="ECO:0007669"/>
    <property type="project" value="UniProtKB-UniRule"/>
</dbReference>
<proteinExistence type="inferred from homology"/>
<dbReference type="Pfam" id="PF01138">
    <property type="entry name" value="RNase_PH"/>
    <property type="match status" value="1"/>
</dbReference>
<dbReference type="CDD" id="cd11362">
    <property type="entry name" value="RNase_PH_bact"/>
    <property type="match status" value="1"/>
</dbReference>
<dbReference type="EMBL" id="CM001376">
    <property type="protein sequence ID" value="EHM13767.1"/>
    <property type="molecule type" value="Genomic_DNA"/>
</dbReference>
<keyword evidence="6" id="KW-0808">Transferase</keyword>